<feature type="domain" description="Oxidoreductase FAD/NAD(P)-binding" evidence="1">
    <location>
        <begin position="112"/>
        <end position="206"/>
    </location>
</feature>
<dbReference type="InterPro" id="IPR001433">
    <property type="entry name" value="OxRdtase_FAD/NAD-bd"/>
</dbReference>
<dbReference type="CDD" id="cd00322">
    <property type="entry name" value="FNR_like"/>
    <property type="match status" value="1"/>
</dbReference>
<organism evidence="2">
    <name type="scientific">uncultured bacterium</name>
    <name type="common">gcode 4</name>
    <dbReference type="NCBI Taxonomy" id="1234023"/>
    <lineage>
        <taxon>Bacteria</taxon>
        <taxon>environmental samples</taxon>
    </lineage>
</organism>
<gene>
    <name evidence="2" type="ORF">ACD_2C00182G0008</name>
</gene>
<dbReference type="Gene3D" id="2.40.30.10">
    <property type="entry name" value="Translation factors"/>
    <property type="match status" value="1"/>
</dbReference>
<dbReference type="Gene3D" id="3.40.50.80">
    <property type="entry name" value="Nucleotide-binding domain of ferredoxin-NADP reductase (FNR) module"/>
    <property type="match status" value="1"/>
</dbReference>
<comment type="caution">
    <text evidence="2">The sequence shown here is derived from an EMBL/GenBank/DDBJ whole genome shotgun (WGS) entry which is preliminary data.</text>
</comment>
<dbReference type="InterPro" id="IPR017938">
    <property type="entry name" value="Riboflavin_synthase-like_b-brl"/>
</dbReference>
<sequence>MILNKIILSKIAKLTHNVYELIFVSESEIDIIPWQFLTFILPSGLRRAYSVAYKNWKNLEFIIKRLDEWRWWSREICNFEEWLEISYCWPAWNFILNDPESPKLFVWTWTWFAPLYFQIRSALESWSKTNMKLIFWVRHEEDLFYENELKKLKNEYTNFDYLLYLSREDIFKYRKWYVVDFLKPENIFAYHEFYICWSAQMVCDVRRRLDNLWVNGEKIFFEQY</sequence>
<accession>K2G2E9</accession>
<dbReference type="EMBL" id="AMFJ01000182">
    <property type="protein sequence ID" value="EKE29383.1"/>
    <property type="molecule type" value="Genomic_DNA"/>
</dbReference>
<protein>
    <recommendedName>
        <fullName evidence="1">Oxidoreductase FAD/NAD(P)-binding domain-containing protein</fullName>
    </recommendedName>
</protein>
<evidence type="ECO:0000313" key="2">
    <source>
        <dbReference type="EMBL" id="EKE29383.1"/>
    </source>
</evidence>
<name>K2G2E9_9BACT</name>
<dbReference type="Pfam" id="PF00175">
    <property type="entry name" value="NAD_binding_1"/>
    <property type="match status" value="1"/>
</dbReference>
<dbReference type="AlphaFoldDB" id="K2G2E9"/>
<dbReference type="SUPFAM" id="SSF63380">
    <property type="entry name" value="Riboflavin synthase domain-like"/>
    <property type="match status" value="1"/>
</dbReference>
<dbReference type="InterPro" id="IPR039261">
    <property type="entry name" value="FNR_nucleotide-bd"/>
</dbReference>
<dbReference type="SUPFAM" id="SSF52343">
    <property type="entry name" value="Ferredoxin reductase-like, C-terminal NADP-linked domain"/>
    <property type="match status" value="1"/>
</dbReference>
<reference evidence="2" key="1">
    <citation type="journal article" date="2012" name="Science">
        <title>Fermentation, hydrogen, and sulfur metabolism in multiple uncultivated bacterial phyla.</title>
        <authorList>
            <person name="Wrighton K.C."/>
            <person name="Thomas B.C."/>
            <person name="Sharon I."/>
            <person name="Miller C.S."/>
            <person name="Castelle C.J."/>
            <person name="VerBerkmoes N.C."/>
            <person name="Wilkins M.J."/>
            <person name="Hettich R.L."/>
            <person name="Lipton M.S."/>
            <person name="Williams K.H."/>
            <person name="Long P.E."/>
            <person name="Banfield J.F."/>
        </authorList>
    </citation>
    <scope>NUCLEOTIDE SEQUENCE [LARGE SCALE GENOMIC DNA]</scope>
</reference>
<dbReference type="GO" id="GO:0016491">
    <property type="term" value="F:oxidoreductase activity"/>
    <property type="evidence" value="ECO:0007669"/>
    <property type="project" value="InterPro"/>
</dbReference>
<proteinExistence type="predicted"/>
<evidence type="ECO:0000259" key="1">
    <source>
        <dbReference type="Pfam" id="PF00175"/>
    </source>
</evidence>